<keyword evidence="1" id="KW-1133">Transmembrane helix</keyword>
<feature type="transmembrane region" description="Helical" evidence="1">
    <location>
        <begin position="226"/>
        <end position="250"/>
    </location>
</feature>
<keyword evidence="1" id="KW-0812">Transmembrane</keyword>
<accession>A0ABV7NY68</accession>
<name>A0ABV7NY68_9PSEU</name>
<organism evidence="2 3">
    <name type="scientific">Amycolatopsis speibonae</name>
    <dbReference type="NCBI Taxonomy" id="1450224"/>
    <lineage>
        <taxon>Bacteria</taxon>
        <taxon>Bacillati</taxon>
        <taxon>Actinomycetota</taxon>
        <taxon>Actinomycetes</taxon>
        <taxon>Pseudonocardiales</taxon>
        <taxon>Pseudonocardiaceae</taxon>
        <taxon>Amycolatopsis</taxon>
    </lineage>
</organism>
<sequence length="252" mass="28109">MQEKAKRSSGGAPVGETYSALGRLRVTISDLEVLLAKLRKTYKPEYIVLHAGRVIESPDDLRAVSDTDLRNLSITVMNDPSSTRWAGRTASDLTNDDLVVLLRINEAAAVGVLPLVLMVEDWARTRQFVGLPPRTVLGRRKKSTWKRQIVLVFLGLLQMVSIFVSPPSEHTAAGYVSAGTCILFLALFAWFFHRWFTEPARVRDFTLVVPLTLDEFRKEEVVRKRYYITTAIAIGAPLVATITALVIALIKT</sequence>
<comment type="caution">
    <text evidence="2">The sequence shown here is derived from an EMBL/GenBank/DDBJ whole genome shotgun (WGS) entry which is preliminary data.</text>
</comment>
<evidence type="ECO:0000256" key="1">
    <source>
        <dbReference type="SAM" id="Phobius"/>
    </source>
</evidence>
<protein>
    <recommendedName>
        <fullName evidence="4">Ubiquitin-like domain-containing protein</fullName>
    </recommendedName>
</protein>
<evidence type="ECO:0000313" key="2">
    <source>
        <dbReference type="EMBL" id="MFC3450617.1"/>
    </source>
</evidence>
<keyword evidence="3" id="KW-1185">Reference proteome</keyword>
<proteinExistence type="predicted"/>
<dbReference type="EMBL" id="JBHRWK010000019">
    <property type="protein sequence ID" value="MFC3450617.1"/>
    <property type="molecule type" value="Genomic_DNA"/>
</dbReference>
<gene>
    <name evidence="2" type="ORF">ACFOSH_14365</name>
</gene>
<evidence type="ECO:0000313" key="3">
    <source>
        <dbReference type="Proteomes" id="UP001595645"/>
    </source>
</evidence>
<dbReference type="Proteomes" id="UP001595645">
    <property type="component" value="Unassembled WGS sequence"/>
</dbReference>
<evidence type="ECO:0008006" key="4">
    <source>
        <dbReference type="Google" id="ProtNLM"/>
    </source>
</evidence>
<keyword evidence="1" id="KW-0472">Membrane</keyword>
<feature type="transmembrane region" description="Helical" evidence="1">
    <location>
        <begin position="149"/>
        <end position="166"/>
    </location>
</feature>
<reference evidence="3" key="1">
    <citation type="journal article" date="2019" name="Int. J. Syst. Evol. Microbiol.">
        <title>The Global Catalogue of Microorganisms (GCM) 10K type strain sequencing project: providing services to taxonomists for standard genome sequencing and annotation.</title>
        <authorList>
            <consortium name="The Broad Institute Genomics Platform"/>
            <consortium name="The Broad Institute Genome Sequencing Center for Infectious Disease"/>
            <person name="Wu L."/>
            <person name="Ma J."/>
        </authorList>
    </citation>
    <scope>NUCLEOTIDE SEQUENCE [LARGE SCALE GENOMIC DNA]</scope>
    <source>
        <strain evidence="3">CGMCC 4.7676</strain>
    </source>
</reference>
<feature type="transmembrane region" description="Helical" evidence="1">
    <location>
        <begin position="172"/>
        <end position="193"/>
    </location>
</feature>